<dbReference type="InterPro" id="IPR051548">
    <property type="entry name" value="Grx-like_ET"/>
</dbReference>
<protein>
    <submittedName>
        <fullName evidence="2">Glutaredoxin</fullName>
    </submittedName>
</protein>
<name>A0ABU0N670_9FIRM</name>
<dbReference type="RefSeq" id="WP_250675117.1">
    <property type="nucleotide sequence ID" value="NZ_BAAACE010000010.1"/>
</dbReference>
<dbReference type="SUPFAM" id="SSF52833">
    <property type="entry name" value="Thioredoxin-like"/>
    <property type="match status" value="1"/>
</dbReference>
<dbReference type="CDD" id="cd02976">
    <property type="entry name" value="NrdH"/>
    <property type="match status" value="1"/>
</dbReference>
<dbReference type="Pfam" id="PF00462">
    <property type="entry name" value="Glutaredoxin"/>
    <property type="match status" value="1"/>
</dbReference>
<dbReference type="Proteomes" id="UP001232584">
    <property type="component" value="Unassembled WGS sequence"/>
</dbReference>
<reference evidence="2 3" key="1">
    <citation type="submission" date="2023-07" db="EMBL/GenBank/DDBJ databases">
        <title>Genomic Encyclopedia of Type Strains, Phase IV (KMG-IV): sequencing the most valuable type-strain genomes for metagenomic binning, comparative biology and taxonomic classification.</title>
        <authorList>
            <person name="Goeker M."/>
        </authorList>
    </citation>
    <scope>NUCLEOTIDE SEQUENCE [LARGE SCALE GENOMIC DNA]</scope>
    <source>
        <strain evidence="2 3">DSM 15049</strain>
    </source>
</reference>
<dbReference type="InterPro" id="IPR036249">
    <property type="entry name" value="Thioredoxin-like_sf"/>
</dbReference>
<accession>A0ABU0N670</accession>
<dbReference type="PROSITE" id="PS51354">
    <property type="entry name" value="GLUTAREDOXIN_2"/>
    <property type="match status" value="1"/>
</dbReference>
<evidence type="ECO:0000313" key="2">
    <source>
        <dbReference type="EMBL" id="MDQ0558201.1"/>
    </source>
</evidence>
<keyword evidence="3" id="KW-1185">Reference proteome</keyword>
<sequence length="76" mass="8923">MKKVEVFSSDTCKQCIELKKYLKENNIYYIEHNISGNDENRKRLIKLGYMSLPVMIIDGNHVLGFDKTRIESLLED</sequence>
<dbReference type="PANTHER" id="PTHR34386:SF1">
    <property type="entry name" value="GLUTAREDOXIN-LIKE PROTEIN NRDH"/>
    <property type="match status" value="1"/>
</dbReference>
<dbReference type="EMBL" id="JAUSWG010000025">
    <property type="protein sequence ID" value="MDQ0558201.1"/>
    <property type="molecule type" value="Genomic_DNA"/>
</dbReference>
<evidence type="ECO:0000259" key="1">
    <source>
        <dbReference type="Pfam" id="PF00462"/>
    </source>
</evidence>
<proteinExistence type="predicted"/>
<comment type="caution">
    <text evidence="2">The sequence shown here is derived from an EMBL/GenBank/DDBJ whole genome shotgun (WGS) entry which is preliminary data.</text>
</comment>
<dbReference type="Gene3D" id="3.40.30.10">
    <property type="entry name" value="Glutaredoxin"/>
    <property type="match status" value="1"/>
</dbReference>
<evidence type="ECO:0000313" key="3">
    <source>
        <dbReference type="Proteomes" id="UP001232584"/>
    </source>
</evidence>
<dbReference type="InterPro" id="IPR002109">
    <property type="entry name" value="Glutaredoxin"/>
</dbReference>
<feature type="domain" description="Glutaredoxin" evidence="1">
    <location>
        <begin position="4"/>
        <end position="62"/>
    </location>
</feature>
<organism evidence="2 3">
    <name type="scientific">Paraclostridium ghonii</name>
    <dbReference type="NCBI Taxonomy" id="29358"/>
    <lineage>
        <taxon>Bacteria</taxon>
        <taxon>Bacillati</taxon>
        <taxon>Bacillota</taxon>
        <taxon>Clostridia</taxon>
        <taxon>Peptostreptococcales</taxon>
        <taxon>Peptostreptococcaceae</taxon>
        <taxon>Paraclostridium</taxon>
    </lineage>
</organism>
<dbReference type="PANTHER" id="PTHR34386">
    <property type="entry name" value="GLUTAREDOXIN"/>
    <property type="match status" value="1"/>
</dbReference>
<gene>
    <name evidence="2" type="ORF">QOZ92_003337</name>
</gene>